<dbReference type="InterPro" id="IPR011989">
    <property type="entry name" value="ARM-like"/>
</dbReference>
<dbReference type="PANTHER" id="PTHR10063">
    <property type="entry name" value="TUBERIN"/>
    <property type="match status" value="1"/>
</dbReference>
<evidence type="ECO:0000313" key="15">
    <source>
        <dbReference type="Proteomes" id="UP000694389"/>
    </source>
</evidence>
<dbReference type="Ensembl" id="ENSDLAT00005037136.2">
    <property type="protein sequence ID" value="ENSDLAP00005034812.2"/>
    <property type="gene ID" value="ENSDLAG00005013572.2"/>
</dbReference>
<feature type="compositionally biased region" description="Polar residues" evidence="12">
    <location>
        <begin position="1357"/>
        <end position="1373"/>
    </location>
</feature>
<evidence type="ECO:0000256" key="9">
    <source>
        <dbReference type="ARBA" id="ARBA00054764"/>
    </source>
</evidence>
<feature type="domain" description="Rap-GAP" evidence="13">
    <location>
        <begin position="1542"/>
        <end position="1769"/>
    </location>
</feature>
<dbReference type="SUPFAM" id="SSF111347">
    <property type="entry name" value="Rap/Ran-GAP"/>
    <property type="match status" value="1"/>
</dbReference>
<reference evidence="14" key="2">
    <citation type="submission" date="2025-09" db="UniProtKB">
        <authorList>
            <consortium name="Ensembl"/>
        </authorList>
    </citation>
    <scope>IDENTIFICATION</scope>
</reference>
<dbReference type="GO" id="GO:0051056">
    <property type="term" value="P:regulation of small GTPase mediated signal transduction"/>
    <property type="evidence" value="ECO:0007669"/>
    <property type="project" value="InterPro"/>
</dbReference>
<dbReference type="FunFam" id="3.40.50.11210:FF:000004">
    <property type="entry name" value="Tuberin isoform X3"/>
    <property type="match status" value="1"/>
</dbReference>
<dbReference type="PROSITE" id="PS50085">
    <property type="entry name" value="RAPGAP"/>
    <property type="match status" value="1"/>
</dbReference>
<keyword evidence="3" id="KW-0963">Cytoplasm</keyword>
<feature type="compositionally biased region" description="Polar residues" evidence="12">
    <location>
        <begin position="1077"/>
        <end position="1087"/>
    </location>
</feature>
<keyword evidence="4" id="KW-0597">Phosphoprotein</keyword>
<feature type="compositionally biased region" description="Basic and acidic residues" evidence="12">
    <location>
        <begin position="651"/>
        <end position="661"/>
    </location>
</feature>
<feature type="compositionally biased region" description="Low complexity" evidence="12">
    <location>
        <begin position="1218"/>
        <end position="1230"/>
    </location>
</feature>
<dbReference type="InterPro" id="IPR027107">
    <property type="entry name" value="Tuberin/Ral-act_asu"/>
</dbReference>
<dbReference type="Pfam" id="PF02145">
    <property type="entry name" value="Rap_GAP"/>
    <property type="match status" value="1"/>
</dbReference>
<dbReference type="GeneID" id="127354826"/>
<evidence type="ECO:0000313" key="14">
    <source>
        <dbReference type="Ensembl" id="ENSDLAP00005034812.2"/>
    </source>
</evidence>
<evidence type="ECO:0000256" key="11">
    <source>
        <dbReference type="PROSITE-ProRule" id="PRU00103"/>
    </source>
</evidence>
<dbReference type="PRINTS" id="PR01431">
    <property type="entry name" value="TUBERIN"/>
</dbReference>
<dbReference type="GO" id="GO:0005096">
    <property type="term" value="F:GTPase activator activity"/>
    <property type="evidence" value="ECO:0007669"/>
    <property type="project" value="UniProtKB-KW"/>
</dbReference>
<feature type="compositionally biased region" description="Gly residues" evidence="12">
    <location>
        <begin position="1419"/>
        <end position="1432"/>
    </location>
</feature>
<dbReference type="PROSITE" id="PS50077">
    <property type="entry name" value="HEAT_REPEAT"/>
    <property type="match status" value="1"/>
</dbReference>
<dbReference type="InterPro" id="IPR021133">
    <property type="entry name" value="HEAT_type_2"/>
</dbReference>
<proteinExistence type="predicted"/>
<evidence type="ECO:0000256" key="5">
    <source>
        <dbReference type="ARBA" id="ARBA00022843"/>
    </source>
</evidence>
<dbReference type="Gene3D" id="3.40.50.11210">
    <property type="entry name" value="Rap/Ran-GAP"/>
    <property type="match status" value="1"/>
</dbReference>
<feature type="compositionally biased region" description="Polar residues" evidence="12">
    <location>
        <begin position="1433"/>
        <end position="1443"/>
    </location>
</feature>
<evidence type="ECO:0000256" key="1">
    <source>
        <dbReference type="ARBA" id="ARBA00004514"/>
    </source>
</evidence>
<dbReference type="InterPro" id="IPR016024">
    <property type="entry name" value="ARM-type_fold"/>
</dbReference>
<feature type="compositionally biased region" description="Low complexity" evidence="12">
    <location>
        <begin position="1137"/>
        <end position="1146"/>
    </location>
</feature>
<keyword evidence="15" id="KW-1185">Reference proteome</keyword>
<evidence type="ECO:0000256" key="6">
    <source>
        <dbReference type="ARBA" id="ARBA00023136"/>
    </source>
</evidence>
<dbReference type="GO" id="GO:0051726">
    <property type="term" value="P:regulation of cell cycle"/>
    <property type="evidence" value="ECO:0007669"/>
    <property type="project" value="TreeGrafter"/>
</dbReference>
<dbReference type="GO" id="GO:0032007">
    <property type="term" value="P:negative regulation of TOR signaling"/>
    <property type="evidence" value="ECO:0007669"/>
    <property type="project" value="InterPro"/>
</dbReference>
<evidence type="ECO:0000256" key="3">
    <source>
        <dbReference type="ARBA" id="ARBA00022490"/>
    </source>
</evidence>
<reference evidence="14" key="1">
    <citation type="submission" date="2025-08" db="UniProtKB">
        <authorList>
            <consortium name="Ensembl"/>
        </authorList>
    </citation>
    <scope>IDENTIFICATION</scope>
</reference>
<evidence type="ECO:0000259" key="13">
    <source>
        <dbReference type="PROSITE" id="PS50085"/>
    </source>
</evidence>
<feature type="region of interest" description="Disordered" evidence="12">
    <location>
        <begin position="650"/>
        <end position="679"/>
    </location>
</feature>
<dbReference type="SUPFAM" id="SSF48371">
    <property type="entry name" value="ARM repeat"/>
    <property type="match status" value="1"/>
</dbReference>
<feature type="compositionally biased region" description="Basic and acidic residues" evidence="12">
    <location>
        <begin position="1481"/>
        <end position="1493"/>
    </location>
</feature>
<dbReference type="GO" id="GO:0045202">
    <property type="term" value="C:synapse"/>
    <property type="evidence" value="ECO:0007669"/>
    <property type="project" value="UniProtKB-ARBA"/>
</dbReference>
<feature type="region of interest" description="Disordered" evidence="12">
    <location>
        <begin position="1218"/>
        <end position="1246"/>
    </location>
</feature>
<feature type="compositionally biased region" description="Basic and acidic residues" evidence="12">
    <location>
        <begin position="1"/>
        <end position="15"/>
    </location>
</feature>
<dbReference type="GO" id="GO:0046627">
    <property type="term" value="P:negative regulation of insulin receptor signaling pathway"/>
    <property type="evidence" value="ECO:0007669"/>
    <property type="project" value="TreeGrafter"/>
</dbReference>
<dbReference type="GO" id="GO:0051898">
    <property type="term" value="P:negative regulation of phosphatidylinositol 3-kinase/protein kinase B signal transduction"/>
    <property type="evidence" value="ECO:0007669"/>
    <property type="project" value="TreeGrafter"/>
</dbReference>
<dbReference type="Pfam" id="PF03542">
    <property type="entry name" value="Tuberin"/>
    <property type="match status" value="1"/>
</dbReference>
<feature type="region of interest" description="Disordered" evidence="12">
    <location>
        <begin position="939"/>
        <end position="961"/>
    </location>
</feature>
<dbReference type="Proteomes" id="UP000694389">
    <property type="component" value="Unassembled WGS sequence"/>
</dbReference>
<dbReference type="InterPro" id="IPR018515">
    <property type="entry name" value="Tuberin-type_domain"/>
</dbReference>
<dbReference type="InterPro" id="IPR024584">
    <property type="entry name" value="Tuberin_N"/>
</dbReference>
<comment type="subcellular location">
    <subcellularLocation>
        <location evidence="1">Cytoplasm</location>
        <location evidence="1">Cytosol</location>
    </subcellularLocation>
    <subcellularLocation>
        <location evidence="8">Lysosome membrane</location>
        <topology evidence="8">Peripheral membrane protein</topology>
    </subcellularLocation>
</comment>
<keyword evidence="6" id="KW-0472">Membrane</keyword>
<dbReference type="InterPro" id="IPR003913">
    <property type="entry name" value="Tuberin"/>
</dbReference>
<evidence type="ECO:0000256" key="12">
    <source>
        <dbReference type="SAM" id="MobiDB-lite"/>
    </source>
</evidence>
<dbReference type="InterPro" id="IPR035974">
    <property type="entry name" value="Rap/Ran-GAP_sf"/>
</dbReference>
<evidence type="ECO:0000256" key="4">
    <source>
        <dbReference type="ARBA" id="ARBA00022553"/>
    </source>
</evidence>
<dbReference type="RefSeq" id="XP_051241031.1">
    <property type="nucleotide sequence ID" value="XM_051385071.1"/>
</dbReference>
<dbReference type="GO" id="GO:0016241">
    <property type="term" value="P:regulation of macroautophagy"/>
    <property type="evidence" value="ECO:0007669"/>
    <property type="project" value="UniProtKB-ARBA"/>
</dbReference>
<feature type="region of interest" description="Disordered" evidence="12">
    <location>
        <begin position="1295"/>
        <end position="1503"/>
    </location>
</feature>
<keyword evidence="5" id="KW-0832">Ubl conjugation</keyword>
<sequence length="1818" mass="201159">MNKQQSKESLKDKVKGIFGLGPPRPPSKQSETKPSEFIITTDVIKELQPDCGLSNRVRMMNHVCDLAKTKKFEEHAVEAVWKAVEDMLSPEQPLEARHAVLQLLRAIIQGQGERLGPLRAYFFKVIRDYQPCNEDLSDRLEVFKALTENGKDITYLEEDIARFVLLWMDIGLTSDFLHVLVNLVKFNSCYLDQNVSIMVQKICLLCNRTTSSTDIEVALQVLDAVVCYNCLPSDSLTVFIITLCRTVNVKEFCESCWKLMRKVLGTHLGHSAIYTMCRIMEERVYMEDAPLLRGAVFFVGMALWGAHRLPALKNTPTLVLPSFYKAMSCANEVVSYEIVLSITRLIKKYGKELQVVTWDILLGIIERLLQQIQTIGSAELKAIVYELLTTVEELYEQNGYHGSTEKFFSLVEKCADKRPDASVLTLISYRAQSIQPAKDGWIQSLHRLMEKFFRNEPRGVIRIKVLHILSFVLSTNRQLYEDELIEVVVIPQLSGIAEDRDLAVRKQATQLLVDLAEGCNTHHFTSLLDIIERVASRSLVCSGPLEVSERDPTAESPMEDVRTAILGLLEILQSKLYSLPASHASRVYELLISHLQLHYKNKYCSAIASGIRLQVFDFFLMMRADSLHRLGVPNKDRAMRFSPYCYCDTGEPEKRVSEKKPAGSTSPPAGSPAPPTAPATSAASIRSAYLPYAPAFSVLLQCLKMETDWKVLKLVLDKLPWTLQYKVLLLTSPCSLDQLCSTLCCMVTDRLISERLKKTPEGFSRTDVQLAVVPVLTAITSYHNYLEQSRQRELVQCLETGLIYRCAKQCVVALTMCTVEMPDIMIKLLPALIVKLTHISATVAMASPMLEFLSTLVRLPHLYANFVAEQYVSVFAISLPYTNPSKFNQYIVSLAHHVIAMWFIRCRLPFRKDFVQYITKGLRSNALLPFDDGHEQSSFRARSTSLNERPKRMHTSTTTCSLGSADENAVTQADEGLKTVHLELTETCLDMMARYVFSNFSALPKRSPIAEFLLTGGRSMTWLVGNKLVTITTSGGVRTQALLGLDMAERLGGGGEMTRSDPSLHTRITKEAPAKLESQSSQQQNRATRIRVRSMSGGHALRTGPAQSLSPLVSPSEGELAAPLSPPSGSTLDGLGPPSSTSATTSAPPPLKDNPSLAEFVPILTQGWAEIFIRRPSGNTSWLMCLENPPSPFSSELGNMPLQELSSVLMAMEGVKEPPTQTASAPASTAAPPPAPVSEPLTQTHSSIGGKANLIQRSNTDSVVVLEEGSGVSTAHTPSDWLESEEFEPISSDPIFMSADKFPKTPPPGMLSRSSSTSSQDDEKSTLEEVSEGAIPIDQPTLGPSTPGSQGPELPFQTHTQSGLNKSSSSPELQNLPEAFSAAMKSETVPGDTSWPRAPVEGKPQPQQPHFEKEKVEGTTGGEVNGLGGQSQGGENIVSSQSGGARMRLEFPAAPAQPGPISPSGGHRPRGHTISVSAPSSRRERRTERDSYHSRPGPSNTEKIAGLSPSFVFLQLYHSPFFGNEANKPLLLPKTQVIDRAVKVLDQMPPYDTHKIGVVFVGAGQVNNEVAILSNEYGSNRYAAFLTGLGKLIHLKDCDPDQIFLGGLDQYGDDGEFTYCWHDDIMQAIFHIATLMPNRESDKGCCNKKRHIGNDFVMVVYNDSGEEYKLGTIKGQFNFVEVIIKPLDYECNLVTLQCRKDLEGLVDTTVAKIVSDRNLPLLVRQMALHANMASLVHQYRANPSDAYASKWLARLRHIKRIRTRAQEDIQSRSTPGISLTQGHTQQNKSFQQSTQANPETSGQRKRLVSTVDDFTDFV</sequence>
<dbReference type="PANTHER" id="PTHR10063:SF0">
    <property type="entry name" value="TUBERIN"/>
    <property type="match status" value="1"/>
</dbReference>
<gene>
    <name evidence="14" type="primary">tsc2</name>
</gene>
<organism evidence="14 15">
    <name type="scientific">Dicentrarchus labrax</name>
    <name type="common">European seabass</name>
    <name type="synonym">Morone labrax</name>
    <dbReference type="NCBI Taxonomy" id="13489"/>
    <lineage>
        <taxon>Eukaryota</taxon>
        <taxon>Metazoa</taxon>
        <taxon>Chordata</taxon>
        <taxon>Craniata</taxon>
        <taxon>Vertebrata</taxon>
        <taxon>Euteleostomi</taxon>
        <taxon>Actinopterygii</taxon>
        <taxon>Neopterygii</taxon>
        <taxon>Teleostei</taxon>
        <taxon>Neoteleostei</taxon>
        <taxon>Acanthomorphata</taxon>
        <taxon>Eupercaria</taxon>
        <taxon>Moronidae</taxon>
        <taxon>Dicentrarchus</taxon>
    </lineage>
</organism>
<feature type="region of interest" description="Disordered" evidence="12">
    <location>
        <begin position="1764"/>
        <end position="1806"/>
    </location>
</feature>
<dbReference type="CTD" id="7249"/>
<dbReference type="GO" id="GO:0005765">
    <property type="term" value="C:lysosomal membrane"/>
    <property type="evidence" value="ECO:0007669"/>
    <property type="project" value="UniProtKB-SubCell"/>
</dbReference>
<dbReference type="InterPro" id="IPR000331">
    <property type="entry name" value="Rap/Ran_GAP_dom"/>
</dbReference>
<dbReference type="GO" id="GO:0005634">
    <property type="term" value="C:nucleus"/>
    <property type="evidence" value="ECO:0007669"/>
    <property type="project" value="InterPro"/>
</dbReference>
<dbReference type="Gene3D" id="1.25.10.10">
    <property type="entry name" value="Leucine-rich Repeat Variant"/>
    <property type="match status" value="1"/>
</dbReference>
<protein>
    <recommendedName>
        <fullName evidence="10">Tuberin</fullName>
    </recommendedName>
</protein>
<dbReference type="GO" id="GO:0033596">
    <property type="term" value="C:TSC1-TSC2 complex"/>
    <property type="evidence" value="ECO:0007669"/>
    <property type="project" value="InterPro"/>
</dbReference>
<evidence type="ECO:0000256" key="2">
    <source>
        <dbReference type="ARBA" id="ARBA00022468"/>
    </source>
</evidence>
<feature type="compositionally biased region" description="Polar residues" evidence="12">
    <location>
        <begin position="1771"/>
        <end position="1801"/>
    </location>
</feature>
<feature type="region of interest" description="Disordered" evidence="12">
    <location>
        <begin position="1"/>
        <end position="34"/>
    </location>
</feature>
<feature type="region of interest" description="Disordered" evidence="12">
    <location>
        <begin position="1071"/>
        <end position="1154"/>
    </location>
</feature>
<keyword evidence="2" id="KW-0343">GTPase activation</keyword>
<evidence type="ECO:0000256" key="7">
    <source>
        <dbReference type="ARBA" id="ARBA00023228"/>
    </source>
</evidence>
<dbReference type="Pfam" id="PF11864">
    <property type="entry name" value="DUF3384"/>
    <property type="match status" value="1"/>
</dbReference>
<dbReference type="GeneTree" id="ENSGT00950000183139"/>
<name>A0A8C4GZH8_DICLA</name>
<evidence type="ECO:0000256" key="8">
    <source>
        <dbReference type="ARBA" id="ARBA00023765"/>
    </source>
</evidence>
<accession>A0A8C4GZH8</accession>
<keyword evidence="7" id="KW-0458">Lysosome</keyword>
<comment type="function">
    <text evidence="9">Catalytic component of the TSC-TBC complex, a multiprotein complex that acts as a negative regulator of the canonical mTORC1 complex, an evolutionarily conserved central nutrient sensor that stimulates anabolic reactions and macromolecule biosynthesis to promote cellular biomass generation and growth. Within the TSC-TBC complex, TSC2 acts as a GTPase-activating protein (GAP) for the small GTPase RHEB, a direct activator of the protein kinase activity of mTORC1. In absence of nutrients, the TSC-TBC complex inhibits mTORC1, thereby preventing phosphorylation of ribosomal protein S6 kinase (RPS6KB1 and RPS6KB2) and EIF4EBP1 (4E-BP1) by the mTORC1 signaling. The TSC-TBC complex is inactivated in response to nutrients, relieving inhibition of mTORC1. Involved in microtubule-mediated protein transport via its ability to regulate mTORC1 signaling. Also stimulates the intrinsic GTPase activity of the Ras-related proteins RAP1A and RAB5.</text>
</comment>
<evidence type="ECO:0000256" key="10">
    <source>
        <dbReference type="ARBA" id="ARBA00070662"/>
    </source>
</evidence>
<dbReference type="GO" id="GO:0030178">
    <property type="term" value="P:negative regulation of Wnt signaling pathway"/>
    <property type="evidence" value="ECO:0007669"/>
    <property type="project" value="TreeGrafter"/>
</dbReference>
<feature type="repeat" description="HEAT" evidence="11">
    <location>
        <begin position="489"/>
        <end position="527"/>
    </location>
</feature>